<dbReference type="Proteomes" id="UP000198619">
    <property type="component" value="Unassembled WGS sequence"/>
</dbReference>
<comment type="subcellular location">
    <subcellularLocation>
        <location evidence="1">Membrane</location>
        <topology evidence="1">Multi-pass membrane protein</topology>
    </subcellularLocation>
</comment>
<dbReference type="NCBIfam" id="TIGR00912">
    <property type="entry name" value="2A0309"/>
    <property type="match status" value="1"/>
</dbReference>
<proteinExistence type="inferred from homology"/>
<dbReference type="GO" id="GO:0009847">
    <property type="term" value="P:spore germination"/>
    <property type="evidence" value="ECO:0007669"/>
    <property type="project" value="InterPro"/>
</dbReference>
<dbReference type="OrthoDB" id="1931502at2"/>
<feature type="transmembrane region" description="Helical" evidence="8">
    <location>
        <begin position="12"/>
        <end position="30"/>
    </location>
</feature>
<evidence type="ECO:0000256" key="1">
    <source>
        <dbReference type="ARBA" id="ARBA00004141"/>
    </source>
</evidence>
<keyword evidence="10" id="KW-1185">Reference proteome</keyword>
<reference evidence="9 10" key="1">
    <citation type="submission" date="2016-10" db="EMBL/GenBank/DDBJ databases">
        <authorList>
            <person name="de Groot N.N."/>
        </authorList>
    </citation>
    <scope>NUCLEOTIDE SEQUENCE [LARGE SCALE GENOMIC DNA]</scope>
    <source>
        <strain evidence="9 10">DSM 12271</strain>
    </source>
</reference>
<organism evidence="9 10">
    <name type="scientific">Clostridium frigidicarnis</name>
    <dbReference type="NCBI Taxonomy" id="84698"/>
    <lineage>
        <taxon>Bacteria</taxon>
        <taxon>Bacillati</taxon>
        <taxon>Bacillota</taxon>
        <taxon>Clostridia</taxon>
        <taxon>Eubacteriales</taxon>
        <taxon>Clostridiaceae</taxon>
        <taxon>Clostridium</taxon>
    </lineage>
</organism>
<feature type="transmembrane region" description="Helical" evidence="8">
    <location>
        <begin position="112"/>
        <end position="133"/>
    </location>
</feature>
<dbReference type="InterPro" id="IPR004761">
    <property type="entry name" value="Spore_GerAB"/>
</dbReference>
<dbReference type="GO" id="GO:0016020">
    <property type="term" value="C:membrane"/>
    <property type="evidence" value="ECO:0007669"/>
    <property type="project" value="UniProtKB-SubCell"/>
</dbReference>
<sequence length="367" mass="42077">MLSEKEKINCNEIVIFIVCSLMGVDVLNLANYICSSAYQDAWMSIIIGSAYPFLMIFIVSKILPLCGHKTIVDLNKELLGNKIGIVLNLIFSSQFIFYTVQMTSTLVFINKVFVALFVSPIKICLVLCIIICFTASKGFKTIMRSCIVVFISMIILLLTSTLALRDGTLLNFQPVLSSGFKPIFNGALKTSYYYTTLEFLLMIHPYVKENKKKQLPKYAFIGISVSVLIYLWIIFVNIYKLGIGLIAKTTWPFIFTIQSINVPIFNNFRYIFLLLWNPSALMTIIIDLFIFVEIISKTFNIKSIKIYPLLFPLFFMLSYVFYLLPIASIVLEFITPAFVIFNFINFTLVLILLKRKNKNQKSLQNYN</sequence>
<evidence type="ECO:0000256" key="8">
    <source>
        <dbReference type="SAM" id="Phobius"/>
    </source>
</evidence>
<accession>A0A1I1AXC4</accession>
<dbReference type="Pfam" id="PF03845">
    <property type="entry name" value="Spore_permease"/>
    <property type="match status" value="1"/>
</dbReference>
<protein>
    <submittedName>
        <fullName evidence="9">Spore germination protein (Amino acid permease)</fullName>
    </submittedName>
</protein>
<evidence type="ECO:0000256" key="3">
    <source>
        <dbReference type="ARBA" id="ARBA00022448"/>
    </source>
</evidence>
<evidence type="ECO:0000256" key="7">
    <source>
        <dbReference type="ARBA" id="ARBA00023136"/>
    </source>
</evidence>
<dbReference type="RefSeq" id="WP_090043042.1">
    <property type="nucleotide sequence ID" value="NZ_FOKI01000052.1"/>
</dbReference>
<feature type="transmembrane region" description="Helical" evidence="8">
    <location>
        <begin position="333"/>
        <end position="353"/>
    </location>
</feature>
<dbReference type="PANTHER" id="PTHR34975">
    <property type="entry name" value="SPORE GERMINATION PROTEIN A2"/>
    <property type="match status" value="1"/>
</dbReference>
<evidence type="ECO:0000256" key="2">
    <source>
        <dbReference type="ARBA" id="ARBA00007998"/>
    </source>
</evidence>
<dbReference type="EMBL" id="FOKI01000052">
    <property type="protein sequence ID" value="SFB42739.1"/>
    <property type="molecule type" value="Genomic_DNA"/>
</dbReference>
<evidence type="ECO:0000256" key="5">
    <source>
        <dbReference type="ARBA" id="ARBA00022692"/>
    </source>
</evidence>
<feature type="transmembrane region" description="Helical" evidence="8">
    <location>
        <begin position="145"/>
        <end position="164"/>
    </location>
</feature>
<dbReference type="PANTHER" id="PTHR34975:SF2">
    <property type="entry name" value="SPORE GERMINATION PROTEIN A2"/>
    <property type="match status" value="1"/>
</dbReference>
<feature type="transmembrane region" description="Helical" evidence="8">
    <location>
        <begin position="219"/>
        <end position="239"/>
    </location>
</feature>
<name>A0A1I1AXC4_9CLOT</name>
<keyword evidence="3" id="KW-0813">Transport</keyword>
<keyword evidence="7 8" id="KW-0472">Membrane</keyword>
<evidence type="ECO:0000313" key="9">
    <source>
        <dbReference type="EMBL" id="SFB42739.1"/>
    </source>
</evidence>
<dbReference type="STRING" id="84698.SAMN04488528_10526"/>
<feature type="transmembrane region" description="Helical" evidence="8">
    <location>
        <begin position="83"/>
        <end position="100"/>
    </location>
</feature>
<feature type="transmembrane region" description="Helical" evidence="8">
    <location>
        <begin position="270"/>
        <end position="294"/>
    </location>
</feature>
<feature type="transmembrane region" description="Helical" evidence="8">
    <location>
        <begin position="42"/>
        <end position="63"/>
    </location>
</feature>
<dbReference type="AlphaFoldDB" id="A0A1I1AXC4"/>
<keyword evidence="6 8" id="KW-1133">Transmembrane helix</keyword>
<evidence type="ECO:0000313" key="10">
    <source>
        <dbReference type="Proteomes" id="UP000198619"/>
    </source>
</evidence>
<keyword evidence="5 8" id="KW-0812">Transmembrane</keyword>
<feature type="transmembrane region" description="Helical" evidence="8">
    <location>
        <begin position="306"/>
        <end position="327"/>
    </location>
</feature>
<evidence type="ECO:0000256" key="6">
    <source>
        <dbReference type="ARBA" id="ARBA00022989"/>
    </source>
</evidence>
<comment type="similarity">
    <text evidence="2">Belongs to the amino acid-polyamine-organocation (APC) superfamily. Spore germination protein (SGP) (TC 2.A.3.9) family.</text>
</comment>
<evidence type="ECO:0000256" key="4">
    <source>
        <dbReference type="ARBA" id="ARBA00022544"/>
    </source>
</evidence>
<keyword evidence="4" id="KW-0309">Germination</keyword>
<gene>
    <name evidence="9" type="ORF">SAMN04488528_10526</name>
</gene>